<dbReference type="RefSeq" id="WP_029494100.1">
    <property type="nucleotide sequence ID" value="NZ_ATKF01000118.1"/>
</dbReference>
<feature type="chain" id="PRO_5006608767" evidence="2">
    <location>
        <begin position="20"/>
        <end position="347"/>
    </location>
</feature>
<dbReference type="NCBIfam" id="NF037995">
    <property type="entry name" value="TRAP_S1"/>
    <property type="match status" value="1"/>
</dbReference>
<dbReference type="InterPro" id="IPR038404">
    <property type="entry name" value="TRAP_DctP_sf"/>
</dbReference>
<reference evidence="3 4" key="1">
    <citation type="submission" date="2015-11" db="EMBL/GenBank/DDBJ databases">
        <authorList>
            <person name="Zhang Y."/>
            <person name="Guo Z."/>
        </authorList>
    </citation>
    <scope>NUCLEOTIDE SEQUENCE [LARGE SCALE GENOMIC DNA]</scope>
    <source>
        <strain evidence="3 4">ChDC F174</strain>
    </source>
</reference>
<evidence type="ECO:0000313" key="4">
    <source>
        <dbReference type="Proteomes" id="UP000063275"/>
    </source>
</evidence>
<dbReference type="PROSITE" id="PS51257">
    <property type="entry name" value="PROKAR_LIPOPROTEIN"/>
    <property type="match status" value="1"/>
</dbReference>
<dbReference type="InterPro" id="IPR018389">
    <property type="entry name" value="DctP_fam"/>
</dbReference>
<dbReference type="AlphaFoldDB" id="A0A0S2ZPH0"/>
<dbReference type="PANTHER" id="PTHR33376">
    <property type="match status" value="1"/>
</dbReference>
<dbReference type="Proteomes" id="UP000063275">
    <property type="component" value="Chromosome"/>
</dbReference>
<protein>
    <submittedName>
        <fullName evidence="3">C4-dicarboxylate ABC transporter</fullName>
    </submittedName>
</protein>
<dbReference type="Pfam" id="PF03480">
    <property type="entry name" value="DctP"/>
    <property type="match status" value="1"/>
</dbReference>
<proteinExistence type="predicted"/>
<dbReference type="CDD" id="cd13669">
    <property type="entry name" value="PBP2_TRAP_TM0322_like"/>
    <property type="match status" value="1"/>
</dbReference>
<name>A0A0S2ZPH0_9FUSO</name>
<evidence type="ECO:0000313" key="3">
    <source>
        <dbReference type="EMBL" id="ALQ40776.1"/>
    </source>
</evidence>
<sequence>MKKILSLIFLSLLTLALVACGDKKEEAKQEGGETKQEARVIKVTTKFVDDEQTAKSLVKVVEAINQRSNGSLELQLFTSGTLPIGKDGMEQVANGSDWILVDGVNFLGDYIPDYNAVTGPMLYQTFEEYLRMVKTPLVQDLNAQALEKGIKVLSLDWLFGFRNIEAKKPIKTPEDMKGLKLRVPTSQLYTFTIEAMGGNPVAMPYPDTYAALQQGVIDGLEGSILSFYGTKQYENVKEYSLTRHLLGVSAVCISKKCWDSLTDEQRTIIQEEFDKGALDNLTETQKLEDEYAQKLKDNGVTFHEVDAEAFNKAVAPVYDKFPKWTPGIYNKIMENLTQIREDIKNGK</sequence>
<dbReference type="KEGG" id="fhw:RN87_09610"/>
<dbReference type="OrthoDB" id="9815946at2"/>
<evidence type="ECO:0000256" key="1">
    <source>
        <dbReference type="ARBA" id="ARBA00022729"/>
    </source>
</evidence>
<dbReference type="GO" id="GO:0055085">
    <property type="term" value="P:transmembrane transport"/>
    <property type="evidence" value="ECO:0007669"/>
    <property type="project" value="InterPro"/>
</dbReference>
<gene>
    <name evidence="3" type="ORF">RN87_09610</name>
</gene>
<organism evidence="3">
    <name type="scientific">Fusobacterium hwasookii ChDC F174</name>
    <dbReference type="NCBI Taxonomy" id="1307442"/>
    <lineage>
        <taxon>Bacteria</taxon>
        <taxon>Fusobacteriati</taxon>
        <taxon>Fusobacteriota</taxon>
        <taxon>Fusobacteriia</taxon>
        <taxon>Fusobacteriales</taxon>
        <taxon>Fusobacteriaceae</taxon>
        <taxon>Fusobacterium</taxon>
    </lineage>
</organism>
<accession>A0A0S2ZPH0</accession>
<feature type="signal peptide" evidence="2">
    <location>
        <begin position="1"/>
        <end position="19"/>
    </location>
</feature>
<keyword evidence="1 2" id="KW-0732">Signal</keyword>
<dbReference type="Gene3D" id="3.40.190.170">
    <property type="entry name" value="Bacterial extracellular solute-binding protein, family 7"/>
    <property type="match status" value="1"/>
</dbReference>
<evidence type="ECO:0000256" key="2">
    <source>
        <dbReference type="SAM" id="SignalP"/>
    </source>
</evidence>
<dbReference type="EMBL" id="CP013331">
    <property type="protein sequence ID" value="ALQ40776.1"/>
    <property type="molecule type" value="Genomic_DNA"/>
</dbReference>
<dbReference type="PANTHER" id="PTHR33376:SF3">
    <property type="entry name" value="C4-DICARBOXYLATE-BINDING PROTEIN"/>
    <property type="match status" value="1"/>
</dbReference>